<protein>
    <recommendedName>
        <fullName evidence="5">ATP-binding protein</fullName>
    </recommendedName>
</protein>
<keyword evidence="2" id="KW-0732">Signal</keyword>
<evidence type="ECO:0000313" key="4">
    <source>
        <dbReference type="Proteomes" id="UP000664781"/>
    </source>
</evidence>
<feature type="compositionally biased region" description="Low complexity" evidence="1">
    <location>
        <begin position="19"/>
        <end position="28"/>
    </location>
</feature>
<evidence type="ECO:0008006" key="5">
    <source>
        <dbReference type="Google" id="ProtNLM"/>
    </source>
</evidence>
<evidence type="ECO:0000313" key="3">
    <source>
        <dbReference type="EMBL" id="MBO0654721.1"/>
    </source>
</evidence>
<evidence type="ECO:0000256" key="1">
    <source>
        <dbReference type="SAM" id="MobiDB-lite"/>
    </source>
</evidence>
<dbReference type="AlphaFoldDB" id="A0A939FM36"/>
<dbReference type="Proteomes" id="UP000664781">
    <property type="component" value="Unassembled WGS sequence"/>
</dbReference>
<gene>
    <name evidence="3" type="ORF">J1792_18660</name>
</gene>
<feature type="chain" id="PRO_5038049972" description="ATP-binding protein" evidence="2">
    <location>
        <begin position="26"/>
        <end position="121"/>
    </location>
</feature>
<feature type="region of interest" description="Disordered" evidence="1">
    <location>
        <begin position="19"/>
        <end position="98"/>
    </location>
</feature>
<feature type="compositionally biased region" description="Basic residues" evidence="1">
    <location>
        <begin position="60"/>
        <end position="69"/>
    </location>
</feature>
<reference evidence="3" key="1">
    <citation type="submission" date="2021-03" db="EMBL/GenBank/DDBJ databases">
        <title>Streptomyces strains.</title>
        <authorList>
            <person name="Lund M.B."/>
            <person name="Toerring T."/>
        </authorList>
    </citation>
    <scope>NUCLEOTIDE SEQUENCE</scope>
    <source>
        <strain evidence="3">JCM 4242</strain>
    </source>
</reference>
<proteinExistence type="predicted"/>
<accession>A0A939FM36</accession>
<feature type="signal peptide" evidence="2">
    <location>
        <begin position="1"/>
        <end position="25"/>
    </location>
</feature>
<comment type="caution">
    <text evidence="3">The sequence shown here is derived from an EMBL/GenBank/DDBJ whole genome shotgun (WGS) entry which is preliminary data.</text>
</comment>
<name>A0A939FM36_9ACTN</name>
<keyword evidence="4" id="KW-1185">Reference proteome</keyword>
<dbReference type="EMBL" id="JAFMOF010000003">
    <property type="protein sequence ID" value="MBO0654721.1"/>
    <property type="molecule type" value="Genomic_DNA"/>
</dbReference>
<evidence type="ECO:0000256" key="2">
    <source>
        <dbReference type="SAM" id="SignalP"/>
    </source>
</evidence>
<organism evidence="3 4">
    <name type="scientific">Streptomyces triculaminicus</name>
    <dbReference type="NCBI Taxonomy" id="2816232"/>
    <lineage>
        <taxon>Bacteria</taxon>
        <taxon>Bacillati</taxon>
        <taxon>Actinomycetota</taxon>
        <taxon>Actinomycetes</taxon>
        <taxon>Kitasatosporales</taxon>
        <taxon>Streptomycetaceae</taxon>
        <taxon>Streptomyces</taxon>
    </lineage>
</organism>
<dbReference type="RefSeq" id="WP_207247850.1">
    <property type="nucleotide sequence ID" value="NZ_JAFMOF010000003.1"/>
</dbReference>
<sequence>MIKRIAVAAALAGAALSVSPADAVAAPTPVEPPPSSHAGRLHVTAPAKGMPAKGMPAKPGRGKSGKRGPAKSQAPMGVPEMPDATPPQDQSLHPGVIKGLGKLNQLHQLNQVGAATQALSL</sequence>